<sequence length="156" mass="18129">MEGEMRNDNNVCVKRRRVDGEGEFDQGEEIEERKVEMFYALIRSTTEARERFNKRVVISSDGHNKEKSDIEIIGIDRGLRIHRDTRPPVWIPKFEWEDFMMGTNDQRFINNGFVGNRFGPPSTHHQRLAPSRGVLGDQANSEKKDDLKGLDLRLSL</sequence>
<name>A0AAP0L186_9MAGN</name>
<organism evidence="5 6">
    <name type="scientific">Stephania yunnanensis</name>
    <dbReference type="NCBI Taxonomy" id="152371"/>
    <lineage>
        <taxon>Eukaryota</taxon>
        <taxon>Viridiplantae</taxon>
        <taxon>Streptophyta</taxon>
        <taxon>Embryophyta</taxon>
        <taxon>Tracheophyta</taxon>
        <taxon>Spermatophyta</taxon>
        <taxon>Magnoliopsida</taxon>
        <taxon>Ranunculales</taxon>
        <taxon>Menispermaceae</taxon>
        <taxon>Menispermoideae</taxon>
        <taxon>Cissampelideae</taxon>
        <taxon>Stephania</taxon>
    </lineage>
</organism>
<evidence type="ECO:0000256" key="3">
    <source>
        <dbReference type="ARBA" id="ARBA00023242"/>
    </source>
</evidence>
<dbReference type="PANTHER" id="PTHR33669">
    <property type="entry name" value="PROTEIN NEGATIVE REGULATOR OF RESISTANCE"/>
    <property type="match status" value="1"/>
</dbReference>
<protein>
    <submittedName>
        <fullName evidence="5">Uncharacterized protein</fullName>
    </submittedName>
</protein>
<dbReference type="InterPro" id="IPR031425">
    <property type="entry name" value="NPR1/NH1-interacting"/>
</dbReference>
<keyword evidence="6" id="KW-1185">Reference proteome</keyword>
<reference evidence="5 6" key="1">
    <citation type="submission" date="2024-01" db="EMBL/GenBank/DDBJ databases">
        <title>Genome assemblies of Stephania.</title>
        <authorList>
            <person name="Yang L."/>
        </authorList>
    </citation>
    <scope>NUCLEOTIDE SEQUENCE [LARGE SCALE GENOMIC DNA]</scope>
    <source>
        <strain evidence="5">YNDBR</strain>
        <tissue evidence="5">Leaf</tissue>
    </source>
</reference>
<evidence type="ECO:0000313" key="5">
    <source>
        <dbReference type="EMBL" id="KAK9161808.1"/>
    </source>
</evidence>
<comment type="caution">
    <text evidence="5">The sequence shown here is derived from an EMBL/GenBank/DDBJ whole genome shotgun (WGS) entry which is preliminary data.</text>
</comment>
<feature type="region of interest" description="Disordered" evidence="4">
    <location>
        <begin position="119"/>
        <end position="142"/>
    </location>
</feature>
<gene>
    <name evidence="5" type="ORF">Syun_008149</name>
</gene>
<proteinExistence type="inferred from homology"/>
<evidence type="ECO:0000256" key="1">
    <source>
        <dbReference type="ARBA" id="ARBA00004123"/>
    </source>
</evidence>
<dbReference type="EMBL" id="JBBNAF010000003">
    <property type="protein sequence ID" value="KAK9161808.1"/>
    <property type="molecule type" value="Genomic_DNA"/>
</dbReference>
<dbReference type="Proteomes" id="UP001420932">
    <property type="component" value="Unassembled WGS sequence"/>
</dbReference>
<dbReference type="GO" id="GO:0010112">
    <property type="term" value="P:regulation of systemic acquired resistance"/>
    <property type="evidence" value="ECO:0007669"/>
    <property type="project" value="InterPro"/>
</dbReference>
<keyword evidence="3" id="KW-0539">Nucleus</keyword>
<evidence type="ECO:0000256" key="2">
    <source>
        <dbReference type="ARBA" id="ARBA00009937"/>
    </source>
</evidence>
<evidence type="ECO:0000313" key="6">
    <source>
        <dbReference type="Proteomes" id="UP001420932"/>
    </source>
</evidence>
<dbReference type="GO" id="GO:0005634">
    <property type="term" value="C:nucleus"/>
    <property type="evidence" value="ECO:0007669"/>
    <property type="project" value="UniProtKB-SubCell"/>
</dbReference>
<dbReference type="Pfam" id="PF15699">
    <property type="entry name" value="NPR1_interact"/>
    <property type="match status" value="1"/>
</dbReference>
<dbReference type="PANTHER" id="PTHR33669:SF14">
    <property type="entry name" value="NRR REPRESSOR HOMOLOG 3"/>
    <property type="match status" value="1"/>
</dbReference>
<evidence type="ECO:0000256" key="4">
    <source>
        <dbReference type="SAM" id="MobiDB-lite"/>
    </source>
</evidence>
<comment type="similarity">
    <text evidence="2">Belongs to the NPR1-interactor family.</text>
</comment>
<dbReference type="AlphaFoldDB" id="A0AAP0L186"/>
<accession>A0AAP0L186</accession>
<comment type="subcellular location">
    <subcellularLocation>
        <location evidence="1">Nucleus</location>
    </subcellularLocation>
</comment>